<dbReference type="Proteomes" id="UP000053902">
    <property type="component" value="Unassembled WGS sequence"/>
</dbReference>
<dbReference type="OrthoDB" id="9792695at2"/>
<protein>
    <submittedName>
        <fullName evidence="5">Molecular chaperone</fullName>
    </submittedName>
</protein>
<keyword evidence="6" id="KW-1185">Reference proteome</keyword>
<dbReference type="RefSeq" id="WP_037022116.1">
    <property type="nucleotide sequence ID" value="NZ_CCSF01000001.1"/>
</dbReference>
<gene>
    <name evidence="5" type="ORF">BN1079_00530</name>
</gene>
<dbReference type="STRING" id="1499686.BN1079_00530"/>
<evidence type="ECO:0000256" key="1">
    <source>
        <dbReference type="PROSITE-ProRule" id="PRU00285"/>
    </source>
</evidence>
<sequence>MKSLMTRGNLFDDFFKEFASPGYFIQPLHGDALPSPSQIRVDVKETDSGYSIEAELPGVSKENIKVSIEGNQVSLSAEVRQLDEQKDGEKSLRSERYYGSVSRSFQLPSEIDSSQAKARYEDGVLKLTLPKKQSSASHHLTID</sequence>
<accession>A0A078LSB1</accession>
<reference evidence="5 6" key="1">
    <citation type="submission" date="2014-07" db="EMBL/GenBank/DDBJ databases">
        <authorList>
            <person name="Urmite Genomes Urmite Genomes"/>
        </authorList>
    </citation>
    <scope>NUCLEOTIDE SEQUENCE [LARGE SCALE GENOMIC DNA]</scope>
    <source>
        <strain evidence="5 6">20_BN</strain>
    </source>
</reference>
<evidence type="ECO:0000259" key="4">
    <source>
        <dbReference type="PROSITE" id="PS51203"/>
    </source>
</evidence>
<dbReference type="PANTHER" id="PTHR11527">
    <property type="entry name" value="HEAT-SHOCK PROTEIN 20 FAMILY MEMBER"/>
    <property type="match status" value="1"/>
</dbReference>
<evidence type="ECO:0000313" key="6">
    <source>
        <dbReference type="Proteomes" id="UP000053902"/>
    </source>
</evidence>
<dbReference type="InterPro" id="IPR031107">
    <property type="entry name" value="Small_HSP"/>
</dbReference>
<dbReference type="PROSITE" id="PS01031">
    <property type="entry name" value="SHSP"/>
    <property type="match status" value="1"/>
</dbReference>
<dbReference type="CDD" id="cd06471">
    <property type="entry name" value="ACD_LpsHSP_like"/>
    <property type="match status" value="1"/>
</dbReference>
<dbReference type="HOGENOM" id="CLU_046737_8_5_6"/>
<feature type="domain" description="CS" evidence="4">
    <location>
        <begin position="36"/>
        <end position="141"/>
    </location>
</feature>
<dbReference type="Pfam" id="PF00011">
    <property type="entry name" value="HSP20"/>
    <property type="match status" value="1"/>
</dbReference>
<dbReference type="PROSITE" id="PS51203">
    <property type="entry name" value="CS"/>
    <property type="match status" value="1"/>
</dbReference>
<proteinExistence type="inferred from homology"/>
<dbReference type="SMR" id="A0A078LSB1"/>
<dbReference type="SUPFAM" id="SSF49764">
    <property type="entry name" value="HSP20-like chaperones"/>
    <property type="match status" value="1"/>
</dbReference>
<evidence type="ECO:0000259" key="3">
    <source>
        <dbReference type="PROSITE" id="PS01031"/>
    </source>
</evidence>
<comment type="similarity">
    <text evidence="1 2">Belongs to the small heat shock protein (HSP20) family.</text>
</comment>
<dbReference type="Gene3D" id="2.60.40.790">
    <property type="match status" value="1"/>
</dbReference>
<dbReference type="EMBL" id="CCSF01000001">
    <property type="protein sequence ID" value="CDZ93242.1"/>
    <property type="molecule type" value="Genomic_DNA"/>
</dbReference>
<dbReference type="InterPro" id="IPR008978">
    <property type="entry name" value="HSP20-like_chaperone"/>
</dbReference>
<name>A0A078LSB1_9PSED</name>
<evidence type="ECO:0000256" key="2">
    <source>
        <dbReference type="RuleBase" id="RU003616"/>
    </source>
</evidence>
<dbReference type="InterPro" id="IPR002068">
    <property type="entry name" value="A-crystallin/Hsp20_dom"/>
</dbReference>
<evidence type="ECO:0000313" key="5">
    <source>
        <dbReference type="EMBL" id="CDZ93242.1"/>
    </source>
</evidence>
<dbReference type="AlphaFoldDB" id="A0A078LSB1"/>
<feature type="domain" description="SHSP" evidence="3">
    <location>
        <begin position="32"/>
        <end position="143"/>
    </location>
</feature>
<organism evidence="5 6">
    <name type="scientific">Pseudomonas saudiphocaensis</name>
    <dbReference type="NCBI Taxonomy" id="1499686"/>
    <lineage>
        <taxon>Bacteria</taxon>
        <taxon>Pseudomonadati</taxon>
        <taxon>Pseudomonadota</taxon>
        <taxon>Gammaproteobacteria</taxon>
        <taxon>Pseudomonadales</taxon>
        <taxon>Pseudomonadaceae</taxon>
        <taxon>Pseudomonas</taxon>
    </lineage>
</organism>
<dbReference type="eggNOG" id="COG0071">
    <property type="taxonomic scope" value="Bacteria"/>
</dbReference>
<dbReference type="InterPro" id="IPR007052">
    <property type="entry name" value="CS_dom"/>
</dbReference>